<dbReference type="Gene3D" id="1.25.40.10">
    <property type="entry name" value="Tetratricopeptide repeat domain"/>
    <property type="match status" value="4"/>
</dbReference>
<protein>
    <submittedName>
        <fullName evidence="5">Tetratricopeptide repeat protein</fullName>
    </submittedName>
</protein>
<dbReference type="PANTHER" id="PTHR44858:SF1">
    <property type="entry name" value="UDP-N-ACETYLGLUCOSAMINE--PEPTIDE N-ACETYLGLUCOSAMINYLTRANSFERASE SPINDLY-RELATED"/>
    <property type="match status" value="1"/>
</dbReference>
<dbReference type="EMBL" id="JAFGIX010000033">
    <property type="protein sequence ID" value="MBN1572977.1"/>
    <property type="molecule type" value="Genomic_DNA"/>
</dbReference>
<accession>A0A9D8KEG1</accession>
<reference evidence="5" key="1">
    <citation type="journal article" date="2021" name="Environ. Microbiol.">
        <title>Genomic characterization of three novel Desulfobacterota classes expand the metabolic and phylogenetic diversity of the phylum.</title>
        <authorList>
            <person name="Murphy C.L."/>
            <person name="Biggerstaff J."/>
            <person name="Eichhorn A."/>
            <person name="Ewing E."/>
            <person name="Shahan R."/>
            <person name="Soriano D."/>
            <person name="Stewart S."/>
            <person name="VanMol K."/>
            <person name="Walker R."/>
            <person name="Walters P."/>
            <person name="Elshahed M.S."/>
            <person name="Youssef N.H."/>
        </authorList>
    </citation>
    <scope>NUCLEOTIDE SEQUENCE</scope>
    <source>
        <strain evidence="5">Zod_Metabat.24</strain>
    </source>
</reference>
<feature type="repeat" description="TPR" evidence="3">
    <location>
        <begin position="292"/>
        <end position="325"/>
    </location>
</feature>
<reference evidence="5" key="2">
    <citation type="submission" date="2021-01" db="EMBL/GenBank/DDBJ databases">
        <authorList>
            <person name="Hahn C.R."/>
            <person name="Youssef N.H."/>
            <person name="Elshahed M."/>
        </authorList>
    </citation>
    <scope>NUCLEOTIDE SEQUENCE</scope>
    <source>
        <strain evidence="5">Zod_Metabat.24</strain>
    </source>
</reference>
<feature type="repeat" description="TPR" evidence="3">
    <location>
        <begin position="207"/>
        <end position="240"/>
    </location>
</feature>
<dbReference type="Pfam" id="PF13414">
    <property type="entry name" value="TPR_11"/>
    <property type="match status" value="1"/>
</dbReference>
<feature type="repeat" description="TPR" evidence="3">
    <location>
        <begin position="258"/>
        <end position="291"/>
    </location>
</feature>
<proteinExistence type="predicted"/>
<feature type="repeat" description="TPR" evidence="3">
    <location>
        <begin position="134"/>
        <end position="167"/>
    </location>
</feature>
<evidence type="ECO:0000256" key="4">
    <source>
        <dbReference type="SAM" id="MobiDB-lite"/>
    </source>
</evidence>
<gene>
    <name evidence="5" type="ORF">JW984_07270</name>
</gene>
<evidence type="ECO:0000313" key="6">
    <source>
        <dbReference type="Proteomes" id="UP000809273"/>
    </source>
</evidence>
<keyword evidence="1" id="KW-0677">Repeat</keyword>
<feature type="repeat" description="TPR" evidence="3">
    <location>
        <begin position="32"/>
        <end position="65"/>
    </location>
</feature>
<feature type="repeat" description="TPR" evidence="3">
    <location>
        <begin position="326"/>
        <end position="359"/>
    </location>
</feature>
<evidence type="ECO:0000313" key="5">
    <source>
        <dbReference type="EMBL" id="MBN1572977.1"/>
    </source>
</evidence>
<name>A0A9D8KEG1_9DELT</name>
<dbReference type="SMART" id="SM00028">
    <property type="entry name" value="TPR"/>
    <property type="match status" value="9"/>
</dbReference>
<evidence type="ECO:0000256" key="2">
    <source>
        <dbReference type="ARBA" id="ARBA00022803"/>
    </source>
</evidence>
<evidence type="ECO:0000256" key="1">
    <source>
        <dbReference type="ARBA" id="ARBA00022737"/>
    </source>
</evidence>
<comment type="caution">
    <text evidence="5">The sequence shown here is derived from an EMBL/GenBank/DDBJ whole genome shotgun (WGS) entry which is preliminary data.</text>
</comment>
<dbReference type="InterPro" id="IPR011990">
    <property type="entry name" value="TPR-like_helical_dom_sf"/>
</dbReference>
<evidence type="ECO:0000256" key="3">
    <source>
        <dbReference type="PROSITE-ProRule" id="PRU00339"/>
    </source>
</evidence>
<keyword evidence="2 3" id="KW-0802">TPR repeat</keyword>
<feature type="repeat" description="TPR" evidence="3">
    <location>
        <begin position="360"/>
        <end position="393"/>
    </location>
</feature>
<dbReference type="PROSITE" id="PS51257">
    <property type="entry name" value="PROKAR_LIPOPROTEIN"/>
    <property type="match status" value="1"/>
</dbReference>
<dbReference type="PANTHER" id="PTHR44858">
    <property type="entry name" value="TETRATRICOPEPTIDE REPEAT PROTEIN 6"/>
    <property type="match status" value="1"/>
</dbReference>
<dbReference type="InterPro" id="IPR050498">
    <property type="entry name" value="Ycf3"/>
</dbReference>
<feature type="repeat" description="TPR" evidence="3">
    <location>
        <begin position="66"/>
        <end position="99"/>
    </location>
</feature>
<dbReference type="Pfam" id="PF00515">
    <property type="entry name" value="TPR_1"/>
    <property type="match status" value="2"/>
</dbReference>
<organism evidence="5 6">
    <name type="scientific">Candidatus Zymogenus saltonus</name>
    <dbReference type="NCBI Taxonomy" id="2844893"/>
    <lineage>
        <taxon>Bacteria</taxon>
        <taxon>Deltaproteobacteria</taxon>
        <taxon>Candidatus Zymogenia</taxon>
        <taxon>Candidatus Zymogeniales</taxon>
        <taxon>Candidatus Zymogenaceae</taxon>
        <taxon>Candidatus Zymogenus</taxon>
    </lineage>
</organism>
<dbReference type="AlphaFoldDB" id="A0A9D8KEG1"/>
<dbReference type="PROSITE" id="PS50293">
    <property type="entry name" value="TPR_REGION"/>
    <property type="match status" value="3"/>
</dbReference>
<feature type="repeat" description="TPR" evidence="3">
    <location>
        <begin position="100"/>
        <end position="133"/>
    </location>
</feature>
<dbReference type="InterPro" id="IPR019734">
    <property type="entry name" value="TPR_rpt"/>
</dbReference>
<sequence length="426" mass="48478">MKRITPTAALTALLFIFLLGAFSCRKSVMGDAKTYFLSGERYYKQMMYEEAMVEYKKAIEEKPSFAPAHLGMGKCLYSLGRFDEAIKEYKKAMDLDPKNGEIMAEVALVYIERGLDEEGLMMLEKARDLDPDNVKVYMYMGAYHIKEKEYAKAIEDFLAAARKDKKSVEPLIRLSLLYSQAENPSYINGNLAEKYALKAMELSPENPMVLDALAAAHFAKGEYDLALAKEKEALKLSPENTLLKEHLAKYELTVKGTAEEHNIEGARLLEEGNYSAAAEEFKMAVTLDPTFSDGYYNLGKVYSQLGNYPEAEANYQKAIELSPDDARYHYNLAIVYSRTNELEKSEQEYLYALNIDPYYDKAYNNLGVLYVKMEKYEEALTQFKKAFDIKPKSNYKVNIDMVKKKLGSDVETPESPAPMDSDIEQF</sequence>
<dbReference type="SUPFAM" id="SSF48452">
    <property type="entry name" value="TPR-like"/>
    <property type="match status" value="2"/>
</dbReference>
<dbReference type="Proteomes" id="UP000809273">
    <property type="component" value="Unassembled WGS sequence"/>
</dbReference>
<feature type="region of interest" description="Disordered" evidence="4">
    <location>
        <begin position="407"/>
        <end position="426"/>
    </location>
</feature>
<dbReference type="PROSITE" id="PS50005">
    <property type="entry name" value="TPR"/>
    <property type="match status" value="9"/>
</dbReference>